<dbReference type="KEGG" id="fpf:DCC35_18230"/>
<name>A0A4D7JKV6_9BACT</name>
<dbReference type="AlphaFoldDB" id="A0A4D7JKV6"/>
<sequence>MNRAYYSDTINNFLNTDDSSIIGDLTISHNHSLEDLQKNAWRQQISILKSTLNNLSGFVFFEFAIPRMGKRVDNVVIINDLIFVIEFKVGSTTFDNYAIEQVIDYSLDLKNFHEGSHHRKLIPILVATNGPNLKTEFIKFEDDLYEPLLATETNLRKTIVEALIRSNGNLVNGFDWADSLYKPTPTIIEAAQALYKGHNVKEISRSDSGAKNLSITANCISDIIDYSKNNSRKSICFVTGVPGAGKTLAGLNIASLRTKIAEDEHAVFLSGNGPLVDVLKEALARDKVLEAKESGERLLKKKADSQVKSFIQNIHHFRDDALRTNEPPIEKVAVFDEAQRAWTKEQASKFMQQKKGRANFNMSEPEFLIEVMDRHKDWCTIICLIGGGQEINTGEAGLEEWFRAFENRFDEWDLYYSSKIVEDKNYLKDDVVINQIDKLNTQSKDELHLAVSVRSFRAEKLSDLIQLIIDLDINKAQSIYSSLKKNYPIVLTRDFEKAKNWLKSTARGSERFGVLASSGAYRLRPHGLNVKAKINAPVWFLNPKDDIRSSYFLEEVATEFDIQGLELDWTCIAWDIDFYFKDGKWNYKKFKGTKWQNVNSPIMIEYLINAYRVLLTRARQGMVLFIPHGDPEDETRNPDLYDSTFELLKEIGFEELE</sequence>
<accession>A0A4D7JKV6</accession>
<reference evidence="2 3" key="1">
    <citation type="submission" date="2018-04" db="EMBL/GenBank/DDBJ databases">
        <title>Complete genome uncultured novel isolate.</title>
        <authorList>
            <person name="Merlino G."/>
        </authorList>
    </citation>
    <scope>NUCLEOTIDE SEQUENCE [LARGE SCALE GENOMIC DNA]</scope>
    <source>
        <strain evidence="3">R1DC9</strain>
    </source>
</reference>
<dbReference type="EMBL" id="CP028923">
    <property type="protein sequence ID" value="QCK16529.1"/>
    <property type="molecule type" value="Genomic_DNA"/>
</dbReference>
<gene>
    <name evidence="2" type="ORF">DCC35_18230</name>
</gene>
<dbReference type="RefSeq" id="WP_137092119.1">
    <property type="nucleotide sequence ID" value="NZ_CP028923.1"/>
</dbReference>
<protein>
    <recommendedName>
        <fullName evidence="1">Schlafen group 3-like DNA/RNA helicase domain-containing protein</fullName>
    </recommendedName>
</protein>
<evidence type="ECO:0000259" key="1">
    <source>
        <dbReference type="Pfam" id="PF09848"/>
    </source>
</evidence>
<evidence type="ECO:0000313" key="3">
    <source>
        <dbReference type="Proteomes" id="UP000298616"/>
    </source>
</evidence>
<keyword evidence="3" id="KW-1185">Reference proteome</keyword>
<dbReference type="OrthoDB" id="3193269at2"/>
<dbReference type="InterPro" id="IPR018647">
    <property type="entry name" value="SLFN_3-like_DNA/RNA_helicase"/>
</dbReference>
<dbReference type="SUPFAM" id="SSF52540">
    <property type="entry name" value="P-loop containing nucleoside triphosphate hydrolases"/>
    <property type="match status" value="1"/>
</dbReference>
<proteinExistence type="predicted"/>
<dbReference type="Pfam" id="PF09848">
    <property type="entry name" value="SLFN-g3_helicase"/>
    <property type="match status" value="1"/>
</dbReference>
<dbReference type="InterPro" id="IPR027417">
    <property type="entry name" value="P-loop_NTPase"/>
</dbReference>
<feature type="domain" description="Schlafen group 3-like DNA/RNA helicase" evidence="1">
    <location>
        <begin position="233"/>
        <end position="627"/>
    </location>
</feature>
<evidence type="ECO:0000313" key="2">
    <source>
        <dbReference type="EMBL" id="QCK16529.1"/>
    </source>
</evidence>
<organism evidence="2 3">
    <name type="scientific">Mangrovivirga cuniculi</name>
    <dbReference type="NCBI Taxonomy" id="2715131"/>
    <lineage>
        <taxon>Bacteria</taxon>
        <taxon>Pseudomonadati</taxon>
        <taxon>Bacteroidota</taxon>
        <taxon>Cytophagia</taxon>
        <taxon>Cytophagales</taxon>
        <taxon>Mangrovivirgaceae</taxon>
        <taxon>Mangrovivirga</taxon>
    </lineage>
</organism>
<dbReference type="Proteomes" id="UP000298616">
    <property type="component" value="Chromosome"/>
</dbReference>
<dbReference type="Gene3D" id="3.40.50.300">
    <property type="entry name" value="P-loop containing nucleotide triphosphate hydrolases"/>
    <property type="match status" value="1"/>
</dbReference>